<feature type="signal peptide" evidence="3">
    <location>
        <begin position="1"/>
        <end position="18"/>
    </location>
</feature>
<dbReference type="InterPro" id="IPR016187">
    <property type="entry name" value="CTDL_fold"/>
</dbReference>
<dbReference type="Gene3D" id="3.90.1580.10">
    <property type="entry name" value="paralog of FGE (formylglycine-generating enzyme)"/>
    <property type="match status" value="1"/>
</dbReference>
<dbReference type="GO" id="GO:0005783">
    <property type="term" value="C:endoplasmic reticulum"/>
    <property type="evidence" value="ECO:0007669"/>
    <property type="project" value="TreeGrafter"/>
</dbReference>
<dbReference type="InterPro" id="IPR051043">
    <property type="entry name" value="Sulfatase_Mod_Factor_Kinase"/>
</dbReference>
<gene>
    <name evidence="5" type="ORF">GBAR_LOCUS16589</name>
</gene>
<evidence type="ECO:0000256" key="2">
    <source>
        <dbReference type="SAM" id="MobiDB-lite"/>
    </source>
</evidence>
<dbReference type="InterPro" id="IPR005532">
    <property type="entry name" value="SUMF_dom"/>
</dbReference>
<keyword evidence="6" id="KW-1185">Reference proteome</keyword>
<dbReference type="Proteomes" id="UP001174909">
    <property type="component" value="Unassembled WGS sequence"/>
</dbReference>
<comment type="similarity">
    <text evidence="1">Belongs to the sulfatase-modifying factor family.</text>
</comment>
<dbReference type="AlphaFoldDB" id="A0AA35SGG7"/>
<evidence type="ECO:0000256" key="3">
    <source>
        <dbReference type="SAM" id="SignalP"/>
    </source>
</evidence>
<dbReference type="GO" id="GO:0120147">
    <property type="term" value="F:formylglycine-generating oxidase activity"/>
    <property type="evidence" value="ECO:0007669"/>
    <property type="project" value="TreeGrafter"/>
</dbReference>
<accession>A0AA35SGG7</accession>
<evidence type="ECO:0000313" key="6">
    <source>
        <dbReference type="Proteomes" id="UP001174909"/>
    </source>
</evidence>
<dbReference type="PANTHER" id="PTHR23150">
    <property type="entry name" value="SULFATASE MODIFYING FACTOR 1, 2"/>
    <property type="match status" value="1"/>
</dbReference>
<reference evidence="5" key="1">
    <citation type="submission" date="2023-03" db="EMBL/GenBank/DDBJ databases">
        <authorList>
            <person name="Steffen K."/>
            <person name="Cardenas P."/>
        </authorList>
    </citation>
    <scope>NUCLEOTIDE SEQUENCE</scope>
</reference>
<dbReference type="SUPFAM" id="SSF56436">
    <property type="entry name" value="C-type lectin-like"/>
    <property type="match status" value="1"/>
</dbReference>
<dbReference type="PANTHER" id="PTHR23150:SF19">
    <property type="entry name" value="FORMYLGLYCINE-GENERATING ENZYME"/>
    <property type="match status" value="1"/>
</dbReference>
<comment type="caution">
    <text evidence="5">The sequence shown here is derived from an EMBL/GenBank/DDBJ whole genome shotgun (WGS) entry which is preliminary data.</text>
</comment>
<dbReference type="InterPro" id="IPR042095">
    <property type="entry name" value="SUMF_sf"/>
</dbReference>
<evidence type="ECO:0000256" key="1">
    <source>
        <dbReference type="ARBA" id="ARBA00005310"/>
    </source>
</evidence>
<feature type="compositionally biased region" description="Acidic residues" evidence="2">
    <location>
        <begin position="39"/>
        <end position="48"/>
    </location>
</feature>
<feature type="chain" id="PRO_5041342146" evidence="3">
    <location>
        <begin position="19"/>
        <end position="305"/>
    </location>
</feature>
<evidence type="ECO:0000313" key="5">
    <source>
        <dbReference type="EMBL" id="CAI8029189.1"/>
    </source>
</evidence>
<dbReference type="Pfam" id="PF03781">
    <property type="entry name" value="FGE-sulfatase"/>
    <property type="match status" value="1"/>
</dbReference>
<proteinExistence type="inferred from homology"/>
<dbReference type="EMBL" id="CASHTH010002385">
    <property type="protein sequence ID" value="CAI8029189.1"/>
    <property type="molecule type" value="Genomic_DNA"/>
</dbReference>
<feature type="compositionally biased region" description="Basic and acidic residues" evidence="2">
    <location>
        <begin position="49"/>
        <end position="58"/>
    </location>
</feature>
<organism evidence="5 6">
    <name type="scientific">Geodia barretti</name>
    <name type="common">Barrett's horny sponge</name>
    <dbReference type="NCBI Taxonomy" id="519541"/>
    <lineage>
        <taxon>Eukaryota</taxon>
        <taxon>Metazoa</taxon>
        <taxon>Porifera</taxon>
        <taxon>Demospongiae</taxon>
        <taxon>Heteroscleromorpha</taxon>
        <taxon>Tetractinellida</taxon>
        <taxon>Astrophorina</taxon>
        <taxon>Geodiidae</taxon>
        <taxon>Geodia</taxon>
    </lineage>
</organism>
<evidence type="ECO:0000259" key="4">
    <source>
        <dbReference type="Pfam" id="PF03781"/>
    </source>
</evidence>
<protein>
    <submittedName>
        <fullName evidence="5">Formylglycine-generating enzyme</fullName>
    </submittedName>
</protein>
<sequence length="305" mass="34047">MLFVCSVFLVLCVSVSQGNTADDNGHCSDERHCDLEEELEVNDEEDGEHSDRGRASEPRTVKNEFVRIAGGEFVMGTDKPVLPQDGEGPARRVRVSDFSIHRYEVSNAEFAAFVSDTGYVTEAETFGNSFVLEMLLSESVKSEITQAVMNAPWWLPVEGASWRHPEGGDSDVTADRLDHPVVHVSWNDAVRFCEWIGGRLLTEAEWEYAARGGLEDRLFPWGNSALPRGEHWMNIWQGDFPEMNTAEDGYIGTAPVDSFPPNSYGLLNMAGNVWEWVGDWWSIRHSDQFQSDPVGPPSGKDKVCS</sequence>
<feature type="region of interest" description="Disordered" evidence="2">
    <location>
        <begin position="39"/>
        <end position="58"/>
    </location>
</feature>
<feature type="domain" description="Sulfatase-modifying factor enzyme-like" evidence="4">
    <location>
        <begin position="64"/>
        <end position="293"/>
    </location>
</feature>
<name>A0AA35SGG7_GEOBA</name>
<keyword evidence="3" id="KW-0732">Signal</keyword>